<protein>
    <recommendedName>
        <fullName evidence="4">Stage II sporulation protein M</fullName>
    </recommendedName>
</protein>
<keyword evidence="1" id="KW-1133">Transmembrane helix</keyword>
<dbReference type="STRING" id="1454201.NMS_1830"/>
<name>W8VQQ9_9FLAO</name>
<dbReference type="PANTHER" id="PTHR35337">
    <property type="entry name" value="SLR1478 PROTEIN"/>
    <property type="match status" value="1"/>
</dbReference>
<dbReference type="OrthoDB" id="9800053at2"/>
<gene>
    <name evidence="2" type="ORF">NMS_1830</name>
</gene>
<dbReference type="HOGENOM" id="CLU_069787_0_0_10"/>
<feature type="transmembrane region" description="Helical" evidence="1">
    <location>
        <begin position="155"/>
        <end position="179"/>
    </location>
</feature>
<keyword evidence="1" id="KW-0472">Membrane</keyword>
<keyword evidence="1" id="KW-0812">Transmembrane</keyword>
<dbReference type="KEGG" id="nmf:NMS_1830"/>
<evidence type="ECO:0000313" key="3">
    <source>
        <dbReference type="Proteomes" id="UP000031760"/>
    </source>
</evidence>
<proteinExistence type="predicted"/>
<organism evidence="2 3">
    <name type="scientific">Nonlabens marinus S1-08</name>
    <dbReference type="NCBI Taxonomy" id="1454201"/>
    <lineage>
        <taxon>Bacteria</taxon>
        <taxon>Pseudomonadati</taxon>
        <taxon>Bacteroidota</taxon>
        <taxon>Flavobacteriia</taxon>
        <taxon>Flavobacteriales</taxon>
        <taxon>Flavobacteriaceae</taxon>
        <taxon>Nonlabens</taxon>
    </lineage>
</organism>
<feature type="transmembrane region" description="Helical" evidence="1">
    <location>
        <begin position="100"/>
        <end position="119"/>
    </location>
</feature>
<feature type="transmembrane region" description="Helical" evidence="1">
    <location>
        <begin position="288"/>
        <end position="308"/>
    </location>
</feature>
<reference evidence="2 3" key="1">
    <citation type="journal article" date="2014" name="Proc. Natl. Acad. Sci. U.S.A.">
        <title>Functional characterization of flavobacteria rhodopsins reveals a unique class of light-driven chloride pump in bacteria.</title>
        <authorList>
            <person name="Yoshizawa S."/>
            <person name="Kumagai Y."/>
            <person name="Kim H."/>
            <person name="Ogura Y."/>
            <person name="Hayashi T."/>
            <person name="Iwasaki W."/>
            <person name="DeLong E.F."/>
            <person name="Kogure K."/>
        </authorList>
    </citation>
    <scope>NUCLEOTIDE SEQUENCE [LARGE SCALE GENOMIC DNA]</scope>
    <source>
        <strain evidence="2 3">S1-08</strain>
    </source>
</reference>
<evidence type="ECO:0000256" key="1">
    <source>
        <dbReference type="SAM" id="Phobius"/>
    </source>
</evidence>
<feature type="transmembrane region" description="Helical" evidence="1">
    <location>
        <begin position="223"/>
        <end position="246"/>
    </location>
</feature>
<dbReference type="EMBL" id="AP014548">
    <property type="protein sequence ID" value="BAO55839.1"/>
    <property type="molecule type" value="Genomic_DNA"/>
</dbReference>
<accession>W8VQQ9</accession>
<dbReference type="PANTHER" id="PTHR35337:SF1">
    <property type="entry name" value="SLR1478 PROTEIN"/>
    <property type="match status" value="1"/>
</dbReference>
<dbReference type="Pfam" id="PF01944">
    <property type="entry name" value="SpoIIM"/>
    <property type="match status" value="1"/>
</dbReference>
<dbReference type="RefSeq" id="WP_041496367.1">
    <property type="nucleotide sequence ID" value="NZ_AP014548.1"/>
</dbReference>
<evidence type="ECO:0000313" key="2">
    <source>
        <dbReference type="EMBL" id="BAO55839.1"/>
    </source>
</evidence>
<feature type="transmembrane region" description="Helical" evidence="1">
    <location>
        <begin position="258"/>
        <end position="276"/>
    </location>
</feature>
<feature type="transmembrane region" description="Helical" evidence="1">
    <location>
        <begin position="186"/>
        <end position="203"/>
    </location>
</feature>
<keyword evidence="3" id="KW-1185">Reference proteome</keyword>
<sequence>MREAAFVKQNKAKWMAFEKALDANSNMNADRLAGLYIQLTNDLSFAQTYYQDSKTLLYLNSLASQAHQKIYVNKKEKGNKLFRFFKTEFPLFFADYQKTFLYAFLIFMVAVGIGTISSLNDDSFVRLILGDSYVNMTLENIRDGNPTGVYQEDGALGMFLAITINNIRVGMICFAFGLLTSIGTSYILFSNGIMVGAFFSMFAMENVALESWSVIMLHGTIELSVIVICGAAGMVMGNAILFPGTYSRRVSFVKGAKAGIKIVLSTVPLFIIAGAIEGFVTRYAFMPAILKYTILVISASIIIGYYVIYPQYLKRQHEQLRRA</sequence>
<evidence type="ECO:0008006" key="4">
    <source>
        <dbReference type="Google" id="ProtNLM"/>
    </source>
</evidence>
<dbReference type="InterPro" id="IPR002798">
    <property type="entry name" value="SpoIIM-like"/>
</dbReference>
<dbReference type="AlphaFoldDB" id="W8VQQ9"/>
<dbReference type="Proteomes" id="UP000031760">
    <property type="component" value="Chromosome"/>
</dbReference>